<dbReference type="EMBL" id="BMHF01000002">
    <property type="protein sequence ID" value="GGA27435.1"/>
    <property type="molecule type" value="Genomic_DNA"/>
</dbReference>
<comment type="caution">
    <text evidence="1">The sequence shown here is derived from an EMBL/GenBank/DDBJ whole genome shotgun (WGS) entry which is preliminary data.</text>
</comment>
<sequence length="56" mass="6268">MEQQMNGFTKITVTVNGKRVGSGFLIDKETYLPVAAEYVPVHVQDSTVEHRESQMA</sequence>
<evidence type="ECO:0000313" key="1">
    <source>
        <dbReference type="EMBL" id="GGA27435.1"/>
    </source>
</evidence>
<reference evidence="2" key="1">
    <citation type="journal article" date="2019" name="Int. J. Syst. Evol. Microbiol.">
        <title>The Global Catalogue of Microorganisms (GCM) 10K type strain sequencing project: providing services to taxonomists for standard genome sequencing and annotation.</title>
        <authorList>
            <consortium name="The Broad Institute Genomics Platform"/>
            <consortium name="The Broad Institute Genome Sequencing Center for Infectious Disease"/>
            <person name="Wu L."/>
            <person name="Ma J."/>
        </authorList>
    </citation>
    <scope>NUCLEOTIDE SEQUENCE [LARGE SCALE GENOMIC DNA]</scope>
    <source>
        <strain evidence="2">CGMCC 1.15044</strain>
    </source>
</reference>
<gene>
    <name evidence="1" type="ORF">GCM10010917_10400</name>
</gene>
<proteinExistence type="predicted"/>
<accession>A0ABQ1FR61</accession>
<name>A0ABQ1FR61_9BACL</name>
<keyword evidence="2" id="KW-1185">Reference proteome</keyword>
<dbReference type="Proteomes" id="UP000609323">
    <property type="component" value="Unassembled WGS sequence"/>
</dbReference>
<protein>
    <submittedName>
        <fullName evidence="1">Uncharacterized protein</fullName>
    </submittedName>
</protein>
<organism evidence="1 2">
    <name type="scientific">Paenibacillus physcomitrellae</name>
    <dbReference type="NCBI Taxonomy" id="1619311"/>
    <lineage>
        <taxon>Bacteria</taxon>
        <taxon>Bacillati</taxon>
        <taxon>Bacillota</taxon>
        <taxon>Bacilli</taxon>
        <taxon>Bacillales</taxon>
        <taxon>Paenibacillaceae</taxon>
        <taxon>Paenibacillus</taxon>
    </lineage>
</organism>
<dbReference type="RefSeq" id="WP_157739622.1">
    <property type="nucleotide sequence ID" value="NZ_BMHF01000002.1"/>
</dbReference>
<evidence type="ECO:0000313" key="2">
    <source>
        <dbReference type="Proteomes" id="UP000609323"/>
    </source>
</evidence>